<evidence type="ECO:0000313" key="1">
    <source>
        <dbReference type="EMBL" id="KAE9524762.1"/>
    </source>
</evidence>
<accession>A0A6G0T2N1</accession>
<sequence length="436" mass="50029">MYLYTGFFTTFKEYPVAIPTLVFQTRPYMFYSKINNNPFTIVNNLKFKSSTILEFLSRILVFGFSHETLKQVLDSIRVFGSSRVLVFTSTKFFLVEYSNNTKYDQIKETLSYVRRVGPDNIPASLLFKYREVLCFPLCAIFNKSLTEGNFPAVWKISRVTSILKSGDPTIVTNYRPVSNLLFIGKLFELIVLNFECSPHSILSMDQQGLYPGRSAINSSLDFSCFICDAFRENYQVDAIFTDFSKAFDSLLILKRISFRVLTANTRSTESFHIPTFFSNFLSNDPWTPFFSVITKSSAYVVTTHSLSITILTSYPVTIKLLLIPSPALYIEQPRRYILRCRLLWSVEYRVNDKDKVPNIESLKHKFTGVISYIQRTTHNYKDHQQSINTQNRTNKCGGNTTVYPTTEQVLITNAVPTSKSRLLVSQSEGQNNQSKS</sequence>
<dbReference type="Proteomes" id="UP000475862">
    <property type="component" value="Unassembled WGS sequence"/>
</dbReference>
<proteinExistence type="predicted"/>
<dbReference type="PANTHER" id="PTHR47510">
    <property type="entry name" value="REVERSE TRANSCRIPTASE DOMAIN-CONTAINING PROTEIN"/>
    <property type="match status" value="1"/>
</dbReference>
<protein>
    <recommendedName>
        <fullName evidence="3">Reverse transcriptase domain-containing protein</fullName>
    </recommendedName>
</protein>
<evidence type="ECO:0000313" key="2">
    <source>
        <dbReference type="Proteomes" id="UP000475862"/>
    </source>
</evidence>
<reference evidence="1 2" key="1">
    <citation type="submission" date="2019-08" db="EMBL/GenBank/DDBJ databases">
        <title>The genome of the soybean aphid Biotype 1, its phylome, world population structure and adaptation to the North American continent.</title>
        <authorList>
            <person name="Giordano R."/>
            <person name="Donthu R.K."/>
            <person name="Hernandez A.G."/>
            <person name="Wright C.L."/>
            <person name="Zimin A.V."/>
        </authorList>
    </citation>
    <scope>NUCLEOTIDE SEQUENCE [LARGE SCALE GENOMIC DNA]</scope>
    <source>
        <tissue evidence="1">Whole aphids</tissue>
    </source>
</reference>
<organism evidence="1 2">
    <name type="scientific">Aphis glycines</name>
    <name type="common">Soybean aphid</name>
    <dbReference type="NCBI Taxonomy" id="307491"/>
    <lineage>
        <taxon>Eukaryota</taxon>
        <taxon>Metazoa</taxon>
        <taxon>Ecdysozoa</taxon>
        <taxon>Arthropoda</taxon>
        <taxon>Hexapoda</taxon>
        <taxon>Insecta</taxon>
        <taxon>Pterygota</taxon>
        <taxon>Neoptera</taxon>
        <taxon>Paraneoptera</taxon>
        <taxon>Hemiptera</taxon>
        <taxon>Sternorrhyncha</taxon>
        <taxon>Aphidomorpha</taxon>
        <taxon>Aphidoidea</taxon>
        <taxon>Aphididae</taxon>
        <taxon>Aphidini</taxon>
        <taxon>Aphis</taxon>
        <taxon>Aphis</taxon>
    </lineage>
</organism>
<evidence type="ECO:0008006" key="3">
    <source>
        <dbReference type="Google" id="ProtNLM"/>
    </source>
</evidence>
<keyword evidence="2" id="KW-1185">Reference proteome</keyword>
<gene>
    <name evidence="1" type="ORF">AGLY_014812</name>
</gene>
<dbReference type="AlphaFoldDB" id="A0A6G0T2N1"/>
<comment type="caution">
    <text evidence="1">The sequence shown here is derived from an EMBL/GenBank/DDBJ whole genome shotgun (WGS) entry which is preliminary data.</text>
</comment>
<dbReference type="OrthoDB" id="426210at2759"/>
<dbReference type="EMBL" id="VYZN01000065">
    <property type="protein sequence ID" value="KAE9524762.1"/>
    <property type="molecule type" value="Genomic_DNA"/>
</dbReference>
<name>A0A6G0T2N1_APHGL</name>
<dbReference type="PANTHER" id="PTHR47510:SF3">
    <property type="entry name" value="ENDO_EXONUCLEASE_PHOSPHATASE DOMAIN-CONTAINING PROTEIN"/>
    <property type="match status" value="1"/>
</dbReference>